<keyword evidence="3" id="KW-1185">Reference proteome</keyword>
<organism evidence="2 3">
    <name type="scientific">Panicum virgatum</name>
    <name type="common">Blackwell switchgrass</name>
    <dbReference type="NCBI Taxonomy" id="38727"/>
    <lineage>
        <taxon>Eukaryota</taxon>
        <taxon>Viridiplantae</taxon>
        <taxon>Streptophyta</taxon>
        <taxon>Embryophyta</taxon>
        <taxon>Tracheophyta</taxon>
        <taxon>Spermatophyta</taxon>
        <taxon>Magnoliopsida</taxon>
        <taxon>Liliopsida</taxon>
        <taxon>Poales</taxon>
        <taxon>Poaceae</taxon>
        <taxon>PACMAD clade</taxon>
        <taxon>Panicoideae</taxon>
        <taxon>Panicodae</taxon>
        <taxon>Paniceae</taxon>
        <taxon>Panicinae</taxon>
        <taxon>Panicum</taxon>
        <taxon>Panicum sect. Hiantes</taxon>
    </lineage>
</organism>
<evidence type="ECO:0000256" key="1">
    <source>
        <dbReference type="SAM" id="MobiDB-lite"/>
    </source>
</evidence>
<evidence type="ECO:0000313" key="2">
    <source>
        <dbReference type="EMBL" id="KAG2587917.1"/>
    </source>
</evidence>
<protein>
    <submittedName>
        <fullName evidence="2">Uncharacterized protein</fullName>
    </submittedName>
</protein>
<dbReference type="AlphaFoldDB" id="A0A8T0RPJ7"/>
<proteinExistence type="predicted"/>
<name>A0A8T0RPJ7_PANVG</name>
<gene>
    <name evidence="2" type="ORF">PVAP13_5NG179062</name>
</gene>
<evidence type="ECO:0000313" key="3">
    <source>
        <dbReference type="Proteomes" id="UP000823388"/>
    </source>
</evidence>
<sequence length="117" mass="13594">MAPPCRQTRMHAPDTSRRDVACIFTSTKTWRQAETGGRPGPALAVHTDRIQSSSRRPQAQKKKSKITTILLYTVWNVWNKRNRRIFQRISQPPIRVLSLIKEEMVIRQQAREDWVGA</sequence>
<feature type="region of interest" description="Disordered" evidence="1">
    <location>
        <begin position="31"/>
        <end position="62"/>
    </location>
</feature>
<comment type="caution">
    <text evidence="2">The sequence shown here is derived from an EMBL/GenBank/DDBJ whole genome shotgun (WGS) entry which is preliminary data.</text>
</comment>
<dbReference type="Proteomes" id="UP000823388">
    <property type="component" value="Chromosome 5N"/>
</dbReference>
<reference evidence="2" key="1">
    <citation type="submission" date="2020-05" db="EMBL/GenBank/DDBJ databases">
        <title>WGS assembly of Panicum virgatum.</title>
        <authorList>
            <person name="Lovell J.T."/>
            <person name="Jenkins J."/>
            <person name="Shu S."/>
            <person name="Juenger T.E."/>
            <person name="Schmutz J."/>
        </authorList>
    </citation>
    <scope>NUCLEOTIDE SEQUENCE</scope>
    <source>
        <strain evidence="2">AP13</strain>
    </source>
</reference>
<dbReference type="EMBL" id="CM029046">
    <property type="protein sequence ID" value="KAG2587917.1"/>
    <property type="molecule type" value="Genomic_DNA"/>
</dbReference>
<accession>A0A8T0RPJ7</accession>